<gene>
    <name evidence="8" type="ORF">BAMA_19255</name>
</gene>
<evidence type="ECO:0000256" key="7">
    <source>
        <dbReference type="SAM" id="Phobius"/>
    </source>
</evidence>
<dbReference type="OrthoDB" id="1796359at2"/>
<comment type="caution">
    <text evidence="8">The sequence shown here is derived from an EMBL/GenBank/DDBJ whole genome shotgun (WGS) entry which is preliminary data.</text>
</comment>
<accession>A0A073K076</accession>
<evidence type="ECO:0000256" key="2">
    <source>
        <dbReference type="ARBA" id="ARBA00022475"/>
    </source>
</evidence>
<keyword evidence="6 7" id="KW-0472">Membrane</keyword>
<dbReference type="Proteomes" id="UP000027822">
    <property type="component" value="Unassembled WGS sequence"/>
</dbReference>
<evidence type="ECO:0000313" key="9">
    <source>
        <dbReference type="Proteomes" id="UP000027822"/>
    </source>
</evidence>
<reference evidence="8 9" key="1">
    <citation type="submission" date="2014-06" db="EMBL/GenBank/DDBJ databases">
        <title>Draft genome sequence of Bacillus manliponensis JCM 15802 (MCCC 1A00708).</title>
        <authorList>
            <person name="Lai Q."/>
            <person name="Liu Y."/>
            <person name="Shao Z."/>
        </authorList>
    </citation>
    <scope>NUCLEOTIDE SEQUENCE [LARGE SCALE GENOMIC DNA]</scope>
    <source>
        <strain evidence="8 9">JCM 15802</strain>
    </source>
</reference>
<evidence type="ECO:0000256" key="6">
    <source>
        <dbReference type="ARBA" id="ARBA00023136"/>
    </source>
</evidence>
<feature type="transmembrane region" description="Helical" evidence="7">
    <location>
        <begin position="151"/>
        <end position="168"/>
    </location>
</feature>
<evidence type="ECO:0000256" key="1">
    <source>
        <dbReference type="ARBA" id="ARBA00007150"/>
    </source>
</evidence>
<dbReference type="GO" id="GO:0042158">
    <property type="term" value="P:lipoprotein biosynthetic process"/>
    <property type="evidence" value="ECO:0007669"/>
    <property type="project" value="InterPro"/>
</dbReference>
<feature type="transmembrane region" description="Helical" evidence="7">
    <location>
        <begin position="45"/>
        <end position="66"/>
    </location>
</feature>
<feature type="transmembrane region" description="Helical" evidence="7">
    <location>
        <begin position="72"/>
        <end position="95"/>
    </location>
</feature>
<keyword evidence="5 7" id="KW-1133">Transmembrane helix</keyword>
<dbReference type="eggNOG" id="COG0682">
    <property type="taxonomic scope" value="Bacteria"/>
</dbReference>
<keyword evidence="9" id="KW-1185">Reference proteome</keyword>
<feature type="transmembrane region" description="Helical" evidence="7">
    <location>
        <begin position="102"/>
        <end position="125"/>
    </location>
</feature>
<feature type="transmembrane region" description="Helical" evidence="7">
    <location>
        <begin position="6"/>
        <end position="24"/>
    </location>
</feature>
<feature type="transmembrane region" description="Helical" evidence="7">
    <location>
        <begin position="202"/>
        <end position="223"/>
    </location>
</feature>
<name>A0A073K076_9BACI</name>
<protein>
    <submittedName>
        <fullName evidence="8">Diacylglyceryl transferase</fullName>
    </submittedName>
</protein>
<proteinExistence type="inferred from homology"/>
<evidence type="ECO:0000256" key="5">
    <source>
        <dbReference type="ARBA" id="ARBA00022989"/>
    </source>
</evidence>
<organism evidence="8 9">
    <name type="scientific">Bacillus manliponensis</name>
    <dbReference type="NCBI Taxonomy" id="574376"/>
    <lineage>
        <taxon>Bacteria</taxon>
        <taxon>Bacillati</taxon>
        <taxon>Bacillota</taxon>
        <taxon>Bacilli</taxon>
        <taxon>Bacillales</taxon>
        <taxon>Bacillaceae</taxon>
        <taxon>Bacillus</taxon>
        <taxon>Bacillus cereus group</taxon>
    </lineage>
</organism>
<dbReference type="PANTHER" id="PTHR30589">
    <property type="entry name" value="PROLIPOPROTEIN DIACYLGLYCERYL TRANSFERASE"/>
    <property type="match status" value="1"/>
</dbReference>
<sequence>MGTWMVNLQMISPVIGSLLGLIIVKQKMKKHRIPHEKVLDMLTNVILIIMITWKFAPAVINPNWVIQSPKAILLTGGSIIHVVIGCTLASGYILLKTRRNRFVLRILLDLLPFEIGIILITYSFVNPVYGFQTELPWGTYVYGSEFTYHPIHLYEIIIVIFLLIWLWIRKIKLGSGIYMSYFLIGAGITRIMLSFLTEQNSFLFGLSVEQWIGFILISIGIILPKK</sequence>
<dbReference type="STRING" id="574376.BAMA_19255"/>
<dbReference type="EMBL" id="JOTN01000005">
    <property type="protein sequence ID" value="KEK19911.1"/>
    <property type="molecule type" value="Genomic_DNA"/>
</dbReference>
<feature type="transmembrane region" description="Helical" evidence="7">
    <location>
        <begin position="175"/>
        <end position="196"/>
    </location>
</feature>
<dbReference type="InterPro" id="IPR001640">
    <property type="entry name" value="Lgt"/>
</dbReference>
<dbReference type="GO" id="GO:0008961">
    <property type="term" value="F:phosphatidylglycerol-prolipoprotein diacylglyceryl transferase activity"/>
    <property type="evidence" value="ECO:0007669"/>
    <property type="project" value="InterPro"/>
</dbReference>
<dbReference type="Pfam" id="PF01790">
    <property type="entry name" value="LGT"/>
    <property type="match status" value="1"/>
</dbReference>
<dbReference type="GO" id="GO:0005886">
    <property type="term" value="C:plasma membrane"/>
    <property type="evidence" value="ECO:0007669"/>
    <property type="project" value="InterPro"/>
</dbReference>
<comment type="similarity">
    <text evidence="1">Belongs to the Lgt family.</text>
</comment>
<dbReference type="PANTHER" id="PTHR30589:SF0">
    <property type="entry name" value="PHOSPHATIDYLGLYCEROL--PROLIPOPROTEIN DIACYLGLYCERYL TRANSFERASE"/>
    <property type="match status" value="1"/>
</dbReference>
<dbReference type="RefSeq" id="WP_034638102.1">
    <property type="nucleotide sequence ID" value="NZ_CBCSJC010000007.1"/>
</dbReference>
<evidence type="ECO:0000256" key="4">
    <source>
        <dbReference type="ARBA" id="ARBA00022692"/>
    </source>
</evidence>
<dbReference type="AlphaFoldDB" id="A0A073K076"/>
<keyword evidence="2" id="KW-1003">Cell membrane</keyword>
<evidence type="ECO:0000256" key="3">
    <source>
        <dbReference type="ARBA" id="ARBA00022679"/>
    </source>
</evidence>
<keyword evidence="4 7" id="KW-0812">Transmembrane</keyword>
<keyword evidence="3 8" id="KW-0808">Transferase</keyword>
<evidence type="ECO:0000313" key="8">
    <source>
        <dbReference type="EMBL" id="KEK19911.1"/>
    </source>
</evidence>